<organism evidence="5 6">
    <name type="scientific">Breznakiella homolactica</name>
    <dbReference type="NCBI Taxonomy" id="2798577"/>
    <lineage>
        <taxon>Bacteria</taxon>
        <taxon>Pseudomonadati</taxon>
        <taxon>Spirochaetota</taxon>
        <taxon>Spirochaetia</taxon>
        <taxon>Spirochaetales</taxon>
        <taxon>Breznakiellaceae</taxon>
        <taxon>Breznakiella</taxon>
    </lineage>
</organism>
<dbReference type="Proteomes" id="UP000595917">
    <property type="component" value="Chromosome"/>
</dbReference>
<accession>A0A7T8BA23</accession>
<evidence type="ECO:0000259" key="4">
    <source>
        <dbReference type="PROSITE" id="PS01124"/>
    </source>
</evidence>
<keyword evidence="2" id="KW-0238">DNA-binding</keyword>
<dbReference type="SUPFAM" id="SSF46689">
    <property type="entry name" value="Homeodomain-like"/>
    <property type="match status" value="2"/>
</dbReference>
<dbReference type="InterPro" id="IPR009057">
    <property type="entry name" value="Homeodomain-like_sf"/>
</dbReference>
<evidence type="ECO:0000313" key="6">
    <source>
        <dbReference type="Proteomes" id="UP000595917"/>
    </source>
</evidence>
<dbReference type="GO" id="GO:0043565">
    <property type="term" value="F:sequence-specific DNA binding"/>
    <property type="evidence" value="ECO:0007669"/>
    <property type="project" value="InterPro"/>
</dbReference>
<dbReference type="PROSITE" id="PS01124">
    <property type="entry name" value="HTH_ARAC_FAMILY_2"/>
    <property type="match status" value="1"/>
</dbReference>
<dbReference type="Pfam" id="PF12833">
    <property type="entry name" value="HTH_18"/>
    <property type="match status" value="1"/>
</dbReference>
<dbReference type="SMART" id="SM00342">
    <property type="entry name" value="HTH_ARAC"/>
    <property type="match status" value="1"/>
</dbReference>
<dbReference type="PANTHER" id="PTHR43280">
    <property type="entry name" value="ARAC-FAMILY TRANSCRIPTIONAL REGULATOR"/>
    <property type="match status" value="1"/>
</dbReference>
<dbReference type="SUPFAM" id="SSF51215">
    <property type="entry name" value="Regulatory protein AraC"/>
    <property type="match status" value="1"/>
</dbReference>
<dbReference type="GO" id="GO:0003700">
    <property type="term" value="F:DNA-binding transcription factor activity"/>
    <property type="evidence" value="ECO:0007669"/>
    <property type="project" value="InterPro"/>
</dbReference>
<dbReference type="RefSeq" id="WP_215625846.1">
    <property type="nucleotide sequence ID" value="NZ_CP067089.2"/>
</dbReference>
<dbReference type="Gene3D" id="1.10.10.60">
    <property type="entry name" value="Homeodomain-like"/>
    <property type="match status" value="2"/>
</dbReference>
<keyword evidence="3" id="KW-0804">Transcription</keyword>
<dbReference type="CDD" id="cd06986">
    <property type="entry name" value="cupin_MmsR-like_N"/>
    <property type="match status" value="1"/>
</dbReference>
<dbReference type="Gene3D" id="2.60.120.280">
    <property type="entry name" value="Regulatory protein AraC"/>
    <property type="match status" value="1"/>
</dbReference>
<dbReference type="PANTHER" id="PTHR43280:SF30">
    <property type="entry name" value="MMSAB OPERON REGULATORY PROTEIN"/>
    <property type="match status" value="1"/>
</dbReference>
<keyword evidence="1" id="KW-0805">Transcription regulation</keyword>
<evidence type="ECO:0000256" key="3">
    <source>
        <dbReference type="ARBA" id="ARBA00023163"/>
    </source>
</evidence>
<evidence type="ECO:0000256" key="1">
    <source>
        <dbReference type="ARBA" id="ARBA00023015"/>
    </source>
</evidence>
<dbReference type="InterPro" id="IPR037923">
    <property type="entry name" value="HTH-like"/>
</dbReference>
<dbReference type="Pfam" id="PF02311">
    <property type="entry name" value="AraC_binding"/>
    <property type="match status" value="1"/>
</dbReference>
<sequence length="282" mass="32910">MEKQEYKYIFRNRFRTMASLSVYRTGYKQCTSEYSRGMEVRDFYILHFVISGRGTYSLNGKRFCVKAGESFLIYPNMQINYWADRNDPWEYCWVGFDGADARILMDTAGFSPERPVVRPSSPEKIHRRIMDIYKCRGQEVYKLISMTARLYTLLACLIEDAARNGPILSSHIGLTHVQQACDYIANNYSRHITVEDIASHANVSRSQLYRVFIKHISVSPLQYLREFRLREACTIMQQQPESIKNIAYAVGFENPLYFSTLFKGMTGETPTEYVSRYANKRK</sequence>
<reference evidence="5" key="1">
    <citation type="submission" date="2021-01" db="EMBL/GenBank/DDBJ databases">
        <title>Description of Breznakiella homolactica.</title>
        <authorList>
            <person name="Song Y."/>
            <person name="Brune A."/>
        </authorList>
    </citation>
    <scope>NUCLEOTIDE SEQUENCE</scope>
    <source>
        <strain evidence="5">RmG30</strain>
    </source>
</reference>
<dbReference type="InterPro" id="IPR018060">
    <property type="entry name" value="HTH_AraC"/>
</dbReference>
<proteinExistence type="predicted"/>
<dbReference type="InterPro" id="IPR003313">
    <property type="entry name" value="AraC-bd"/>
</dbReference>
<dbReference type="EMBL" id="CP067089">
    <property type="protein sequence ID" value="QQO08540.1"/>
    <property type="molecule type" value="Genomic_DNA"/>
</dbReference>
<feature type="domain" description="HTH araC/xylS-type" evidence="4">
    <location>
        <begin position="178"/>
        <end position="276"/>
    </location>
</feature>
<protein>
    <submittedName>
        <fullName evidence="5">AraC family transcriptional regulator</fullName>
    </submittedName>
</protein>
<gene>
    <name evidence="5" type="ORF">JFL75_16620</name>
</gene>
<evidence type="ECO:0000313" key="5">
    <source>
        <dbReference type="EMBL" id="QQO08540.1"/>
    </source>
</evidence>
<keyword evidence="6" id="KW-1185">Reference proteome</keyword>
<name>A0A7T8BA23_9SPIR</name>
<dbReference type="KEGG" id="bhc:JFL75_16620"/>
<dbReference type="AlphaFoldDB" id="A0A7T8BA23"/>
<evidence type="ECO:0000256" key="2">
    <source>
        <dbReference type="ARBA" id="ARBA00023125"/>
    </source>
</evidence>